<keyword evidence="1" id="KW-0812">Transmembrane</keyword>
<evidence type="ECO:0000256" key="1">
    <source>
        <dbReference type="SAM" id="Phobius"/>
    </source>
</evidence>
<dbReference type="PANTHER" id="PTHR40547:SF1">
    <property type="entry name" value="SLL0298 PROTEIN"/>
    <property type="match status" value="1"/>
</dbReference>
<proteinExistence type="predicted"/>
<feature type="transmembrane region" description="Helical" evidence="1">
    <location>
        <begin position="93"/>
        <end position="110"/>
    </location>
</feature>
<feature type="domain" description="DUF2062" evidence="2">
    <location>
        <begin position="27"/>
        <end position="176"/>
    </location>
</feature>
<dbReference type="EMBL" id="JAFLNF010000005">
    <property type="protein sequence ID" value="MBO0345969.1"/>
    <property type="molecule type" value="Genomic_DNA"/>
</dbReference>
<comment type="caution">
    <text evidence="3">The sequence shown here is derived from an EMBL/GenBank/DDBJ whole genome shotgun (WGS) entry which is preliminary data.</text>
</comment>
<gene>
    <name evidence="3" type="ORF">J0X15_12115</name>
</gene>
<dbReference type="PANTHER" id="PTHR40547">
    <property type="entry name" value="SLL0298 PROTEIN"/>
    <property type="match status" value="1"/>
</dbReference>
<feature type="transmembrane region" description="Helical" evidence="1">
    <location>
        <begin position="144"/>
        <end position="164"/>
    </location>
</feature>
<feature type="transmembrane region" description="Helical" evidence="1">
    <location>
        <begin position="62"/>
        <end position="81"/>
    </location>
</feature>
<organism evidence="3 4">
    <name type="scientific">Roseibium limicola</name>
    <dbReference type="NCBI Taxonomy" id="2816037"/>
    <lineage>
        <taxon>Bacteria</taxon>
        <taxon>Pseudomonadati</taxon>
        <taxon>Pseudomonadota</taxon>
        <taxon>Alphaproteobacteria</taxon>
        <taxon>Hyphomicrobiales</taxon>
        <taxon>Stappiaceae</taxon>
        <taxon>Roseibium</taxon>
    </lineage>
</organism>
<protein>
    <submittedName>
        <fullName evidence="3">DUF2062 domain-containing protein</fullName>
    </submittedName>
</protein>
<dbReference type="AlphaFoldDB" id="A0A939J9J4"/>
<keyword evidence="1" id="KW-1133">Transmembrane helix</keyword>
<keyword evidence="4" id="KW-1185">Reference proteome</keyword>
<evidence type="ECO:0000313" key="4">
    <source>
        <dbReference type="Proteomes" id="UP000664779"/>
    </source>
</evidence>
<evidence type="ECO:0000313" key="3">
    <source>
        <dbReference type="EMBL" id="MBO0345969.1"/>
    </source>
</evidence>
<keyword evidence="1" id="KW-0472">Membrane</keyword>
<reference evidence="3" key="1">
    <citation type="submission" date="2021-03" db="EMBL/GenBank/DDBJ databases">
        <title>Roseibium sp. CAU 1637 isolated from Incheon.</title>
        <authorList>
            <person name="Kim W."/>
        </authorList>
    </citation>
    <scope>NUCLEOTIDE SEQUENCE</scope>
    <source>
        <strain evidence="3">CAU 1637</strain>
    </source>
</reference>
<dbReference type="InterPro" id="IPR018639">
    <property type="entry name" value="DUF2062"/>
</dbReference>
<sequence>MLFRRRNRPTRLERVRVAVWPRHSWVRSTRYYGKRVLRLTATPHAIALGFAAGAFASFTPLIGFHFLIALGVAYLLGGNLIASALGTSVGNPLTFPLIWASTFKIGSWILPGRQAPPPHEIHAQFQERLLSKSLDVLLPMLKPMFVGAIPLGLTTGIISYVIVYKSVELYQTRRRKVLEGKRSAFILKRKRSDK</sequence>
<name>A0A939J9J4_9HYPH</name>
<accession>A0A939J9J4</accession>
<feature type="transmembrane region" description="Helical" evidence="1">
    <location>
        <begin position="36"/>
        <end position="56"/>
    </location>
</feature>
<evidence type="ECO:0000259" key="2">
    <source>
        <dbReference type="Pfam" id="PF09835"/>
    </source>
</evidence>
<dbReference type="Proteomes" id="UP000664779">
    <property type="component" value="Unassembled WGS sequence"/>
</dbReference>
<dbReference type="Pfam" id="PF09835">
    <property type="entry name" value="DUF2062"/>
    <property type="match status" value="1"/>
</dbReference>